<dbReference type="EMBL" id="JAUIQD010000003">
    <property type="protein sequence ID" value="KAK3357681.1"/>
    <property type="molecule type" value="Genomic_DNA"/>
</dbReference>
<accession>A0AAJ0HML4</accession>
<feature type="region of interest" description="Disordered" evidence="1">
    <location>
        <begin position="104"/>
        <end position="230"/>
    </location>
</feature>
<name>A0AAJ0HML4_9PEZI</name>
<organism evidence="2 3">
    <name type="scientific">Lasiosphaeria hispida</name>
    <dbReference type="NCBI Taxonomy" id="260671"/>
    <lineage>
        <taxon>Eukaryota</taxon>
        <taxon>Fungi</taxon>
        <taxon>Dikarya</taxon>
        <taxon>Ascomycota</taxon>
        <taxon>Pezizomycotina</taxon>
        <taxon>Sordariomycetes</taxon>
        <taxon>Sordariomycetidae</taxon>
        <taxon>Sordariales</taxon>
        <taxon>Lasiosphaeriaceae</taxon>
        <taxon>Lasiosphaeria</taxon>
    </lineage>
</organism>
<evidence type="ECO:0000313" key="2">
    <source>
        <dbReference type="EMBL" id="KAK3357681.1"/>
    </source>
</evidence>
<gene>
    <name evidence="2" type="ORF">B0T25DRAFT_166635</name>
</gene>
<evidence type="ECO:0000256" key="1">
    <source>
        <dbReference type="SAM" id="MobiDB-lite"/>
    </source>
</evidence>
<comment type="caution">
    <text evidence="2">The sequence shown here is derived from an EMBL/GenBank/DDBJ whole genome shotgun (WGS) entry which is preliminary data.</text>
</comment>
<proteinExistence type="predicted"/>
<feature type="compositionally biased region" description="Basic and acidic residues" evidence="1">
    <location>
        <begin position="104"/>
        <end position="116"/>
    </location>
</feature>
<dbReference type="Proteomes" id="UP001275084">
    <property type="component" value="Unassembled WGS sequence"/>
</dbReference>
<dbReference type="AlphaFoldDB" id="A0AAJ0HML4"/>
<protein>
    <submittedName>
        <fullName evidence="2">Uncharacterized protein</fullName>
    </submittedName>
</protein>
<sequence length="230" mass="25279">MLVCPECTGNAYMPAQWMDTCSTWVRVCRTAVCIHSRQFDSRLSLDVASDLSLYTRYGSRLETAEKTGTEKRKKAGGCGADEDTMAEWPVTSCYELSPCRDPGERCQIRNRPDSSRHPSVSARTPALQRSVARLKTISKTKHQAQKRRSGERRQPVPASDSSKQSAAASSKAGAAGSSQRPERATAATPPLADQRVQPVTASERSAERAHCELVRSSCRQKIPENYVAHP</sequence>
<reference evidence="2" key="1">
    <citation type="journal article" date="2023" name="Mol. Phylogenet. Evol.">
        <title>Genome-scale phylogeny and comparative genomics of the fungal order Sordariales.</title>
        <authorList>
            <person name="Hensen N."/>
            <person name="Bonometti L."/>
            <person name="Westerberg I."/>
            <person name="Brannstrom I.O."/>
            <person name="Guillou S."/>
            <person name="Cros-Aarteil S."/>
            <person name="Calhoun S."/>
            <person name="Haridas S."/>
            <person name="Kuo A."/>
            <person name="Mondo S."/>
            <person name="Pangilinan J."/>
            <person name="Riley R."/>
            <person name="LaButti K."/>
            <person name="Andreopoulos B."/>
            <person name="Lipzen A."/>
            <person name="Chen C."/>
            <person name="Yan M."/>
            <person name="Daum C."/>
            <person name="Ng V."/>
            <person name="Clum A."/>
            <person name="Steindorff A."/>
            <person name="Ohm R.A."/>
            <person name="Martin F."/>
            <person name="Silar P."/>
            <person name="Natvig D.O."/>
            <person name="Lalanne C."/>
            <person name="Gautier V."/>
            <person name="Ament-Velasquez S.L."/>
            <person name="Kruys A."/>
            <person name="Hutchinson M.I."/>
            <person name="Powell A.J."/>
            <person name="Barry K."/>
            <person name="Miller A.N."/>
            <person name="Grigoriev I.V."/>
            <person name="Debuchy R."/>
            <person name="Gladieux P."/>
            <person name="Hiltunen Thoren M."/>
            <person name="Johannesson H."/>
        </authorList>
    </citation>
    <scope>NUCLEOTIDE SEQUENCE</scope>
    <source>
        <strain evidence="2">CBS 955.72</strain>
    </source>
</reference>
<keyword evidence="3" id="KW-1185">Reference proteome</keyword>
<evidence type="ECO:0000313" key="3">
    <source>
        <dbReference type="Proteomes" id="UP001275084"/>
    </source>
</evidence>
<reference evidence="2" key="2">
    <citation type="submission" date="2023-06" db="EMBL/GenBank/DDBJ databases">
        <authorList>
            <consortium name="Lawrence Berkeley National Laboratory"/>
            <person name="Haridas S."/>
            <person name="Hensen N."/>
            <person name="Bonometti L."/>
            <person name="Westerberg I."/>
            <person name="Brannstrom I.O."/>
            <person name="Guillou S."/>
            <person name="Cros-Aarteil S."/>
            <person name="Calhoun S."/>
            <person name="Kuo A."/>
            <person name="Mondo S."/>
            <person name="Pangilinan J."/>
            <person name="Riley R."/>
            <person name="Labutti K."/>
            <person name="Andreopoulos B."/>
            <person name="Lipzen A."/>
            <person name="Chen C."/>
            <person name="Yanf M."/>
            <person name="Daum C."/>
            <person name="Ng V."/>
            <person name="Clum A."/>
            <person name="Steindorff A."/>
            <person name="Ohm R."/>
            <person name="Martin F."/>
            <person name="Silar P."/>
            <person name="Natvig D."/>
            <person name="Lalanne C."/>
            <person name="Gautier V."/>
            <person name="Ament-Velasquez S.L."/>
            <person name="Kruys A."/>
            <person name="Hutchinson M.I."/>
            <person name="Powell A.J."/>
            <person name="Barry K."/>
            <person name="Miller A.N."/>
            <person name="Grigoriev I.V."/>
            <person name="Debuchy R."/>
            <person name="Gladieux P."/>
            <person name="Thoren M.H."/>
            <person name="Johannesson H."/>
        </authorList>
    </citation>
    <scope>NUCLEOTIDE SEQUENCE</scope>
    <source>
        <strain evidence="2">CBS 955.72</strain>
    </source>
</reference>
<feature type="compositionally biased region" description="Basic and acidic residues" evidence="1">
    <location>
        <begin position="204"/>
        <end position="213"/>
    </location>
</feature>
<feature type="compositionally biased region" description="Basic residues" evidence="1">
    <location>
        <begin position="136"/>
        <end position="150"/>
    </location>
</feature>
<feature type="compositionally biased region" description="Low complexity" evidence="1">
    <location>
        <begin position="158"/>
        <end position="179"/>
    </location>
</feature>